<evidence type="ECO:0000259" key="3">
    <source>
        <dbReference type="Pfam" id="PF04836"/>
    </source>
</evidence>
<dbReference type="Proteomes" id="UP000887575">
    <property type="component" value="Unassembled WGS sequence"/>
</dbReference>
<feature type="domain" description="Interferon-related developmental regulator C-terminal" evidence="3">
    <location>
        <begin position="362"/>
        <end position="411"/>
    </location>
</feature>
<evidence type="ECO:0000313" key="6">
    <source>
        <dbReference type="WBParaSite" id="MBELARI_LOCUS4579"/>
    </source>
</evidence>
<dbReference type="InterPro" id="IPR006921">
    <property type="entry name" value="Interferon-rel_develop_reg_C"/>
</dbReference>
<dbReference type="InterPro" id="IPR007701">
    <property type="entry name" value="Interferon-rel_develop_reg_N"/>
</dbReference>
<dbReference type="InterPro" id="IPR016024">
    <property type="entry name" value="ARM-type_fold"/>
</dbReference>
<feature type="region of interest" description="Disordered" evidence="2">
    <location>
        <begin position="1"/>
        <end position="38"/>
    </location>
</feature>
<name>A0AAF3FCH0_9BILA</name>
<accession>A0AAF3FCH0</accession>
<comment type="similarity">
    <text evidence="1">Belongs to the IFRD family.</text>
</comment>
<protein>
    <submittedName>
        <fullName evidence="6">Interferon-related developmental regulator 1</fullName>
    </submittedName>
</protein>
<reference evidence="6" key="1">
    <citation type="submission" date="2024-02" db="UniProtKB">
        <authorList>
            <consortium name="WormBaseParasite"/>
        </authorList>
    </citation>
    <scope>IDENTIFICATION</scope>
</reference>
<proteinExistence type="inferred from homology"/>
<sequence>MGKGRNKNRDNENTLAFGNAPKKKDKTEDFESDSDESVSTHITFDDDLQSVRGDIDGDEETLIDTLSEHVDNATHKNIGIRTAALKHLLFGLTSRFLRDFIAKWRTTLIDIATKGLRKTDEEVLLCASLLTLVSLQAGNDVSGDIEDALAQLRVIVANPAKSEAIRAHCALCLALATFVGTDSEESTIQAVRTLRQAWAGTKSTTTSWRLFDIALSGWALLLQNCASEAFSSAVAEQPKIVSYLEANSMEIRVVAGEVLSFLYEFVDEYQEGFRFPNHNHLIEILGGLLSDSTKSKAKRDKRIQKFTLRQVYSFINGGEFPSLKIKFSTQESLELNSCSSKLLYDLCTDLLRGGMMQQLKENEFLRELFELGPPAPPVTSDERISKAHRMAVHDAASKVRNQQRGKQRDKRMNIDY</sequence>
<feature type="domain" description="Interferon-related developmental regulator N-terminal" evidence="4">
    <location>
        <begin position="37"/>
        <end position="315"/>
    </location>
</feature>
<dbReference type="SUPFAM" id="SSF48371">
    <property type="entry name" value="ARM repeat"/>
    <property type="match status" value="1"/>
</dbReference>
<keyword evidence="5" id="KW-1185">Reference proteome</keyword>
<dbReference type="WBParaSite" id="MBELARI_LOCUS4579">
    <property type="protein sequence ID" value="MBELARI_LOCUS4579"/>
    <property type="gene ID" value="MBELARI_LOCUS4579"/>
</dbReference>
<evidence type="ECO:0000259" key="4">
    <source>
        <dbReference type="Pfam" id="PF05004"/>
    </source>
</evidence>
<dbReference type="InterPro" id="IPR039777">
    <property type="entry name" value="IFRD"/>
</dbReference>
<dbReference type="PANTHER" id="PTHR12354:SF1">
    <property type="entry name" value="INTERFERON-RELATED DEVELOPMENTAL REGULATOR 1"/>
    <property type="match status" value="1"/>
</dbReference>
<evidence type="ECO:0000313" key="5">
    <source>
        <dbReference type="Proteomes" id="UP000887575"/>
    </source>
</evidence>
<evidence type="ECO:0000256" key="2">
    <source>
        <dbReference type="SAM" id="MobiDB-lite"/>
    </source>
</evidence>
<dbReference type="Pfam" id="PF05004">
    <property type="entry name" value="IFRD"/>
    <property type="match status" value="1"/>
</dbReference>
<dbReference type="PANTHER" id="PTHR12354">
    <property type="entry name" value="INTERFERON-RELATED DEVELOPMENTAL REGULATOR"/>
    <property type="match status" value="1"/>
</dbReference>
<organism evidence="5 6">
    <name type="scientific">Mesorhabditis belari</name>
    <dbReference type="NCBI Taxonomy" id="2138241"/>
    <lineage>
        <taxon>Eukaryota</taxon>
        <taxon>Metazoa</taxon>
        <taxon>Ecdysozoa</taxon>
        <taxon>Nematoda</taxon>
        <taxon>Chromadorea</taxon>
        <taxon>Rhabditida</taxon>
        <taxon>Rhabditina</taxon>
        <taxon>Rhabditomorpha</taxon>
        <taxon>Rhabditoidea</taxon>
        <taxon>Rhabditidae</taxon>
        <taxon>Mesorhabditinae</taxon>
        <taxon>Mesorhabditis</taxon>
    </lineage>
</organism>
<evidence type="ECO:0000256" key="1">
    <source>
        <dbReference type="ARBA" id="ARBA00008828"/>
    </source>
</evidence>
<dbReference type="AlphaFoldDB" id="A0AAF3FCH0"/>
<dbReference type="Pfam" id="PF04836">
    <property type="entry name" value="IFRD_C"/>
    <property type="match status" value="1"/>
</dbReference>